<accession>A0A9W9YVW3</accession>
<protein>
    <submittedName>
        <fullName evidence="1">Mechanosensitive ion channel</fullName>
    </submittedName>
</protein>
<sequence length="94" mass="10991">MSSPVACTLLFRWILPLVLLGACCFRFNGFSVIYLCCLLAIPLLPNPSRDSSWNKCRCWCSRWKCSWCCVYRACGVFCFLWTSGYHWKALYKQQ</sequence>
<dbReference type="OrthoDB" id="9428311at2759"/>
<evidence type="ECO:0000313" key="1">
    <source>
        <dbReference type="EMBL" id="KAJ7370330.1"/>
    </source>
</evidence>
<dbReference type="AlphaFoldDB" id="A0A9W9YVW3"/>
<gene>
    <name evidence="1" type="primary">PIEZO2</name>
    <name evidence="1" type="ORF">OS493_032828</name>
</gene>
<comment type="caution">
    <text evidence="1">The sequence shown here is derived from an EMBL/GenBank/DDBJ whole genome shotgun (WGS) entry which is preliminary data.</text>
</comment>
<reference evidence="1" key="1">
    <citation type="submission" date="2023-01" db="EMBL/GenBank/DDBJ databases">
        <title>Genome assembly of the deep-sea coral Lophelia pertusa.</title>
        <authorList>
            <person name="Herrera S."/>
            <person name="Cordes E."/>
        </authorList>
    </citation>
    <scope>NUCLEOTIDE SEQUENCE</scope>
    <source>
        <strain evidence="1">USNM1676648</strain>
        <tissue evidence="1">Polyp</tissue>
    </source>
</reference>
<keyword evidence="2" id="KW-1185">Reference proteome</keyword>
<name>A0A9W9YVW3_9CNID</name>
<proteinExistence type="predicted"/>
<dbReference type="Proteomes" id="UP001163046">
    <property type="component" value="Unassembled WGS sequence"/>
</dbReference>
<evidence type="ECO:0000313" key="2">
    <source>
        <dbReference type="Proteomes" id="UP001163046"/>
    </source>
</evidence>
<dbReference type="EMBL" id="MU826867">
    <property type="protein sequence ID" value="KAJ7370330.1"/>
    <property type="molecule type" value="Genomic_DNA"/>
</dbReference>
<organism evidence="1 2">
    <name type="scientific">Desmophyllum pertusum</name>
    <dbReference type="NCBI Taxonomy" id="174260"/>
    <lineage>
        <taxon>Eukaryota</taxon>
        <taxon>Metazoa</taxon>
        <taxon>Cnidaria</taxon>
        <taxon>Anthozoa</taxon>
        <taxon>Hexacorallia</taxon>
        <taxon>Scleractinia</taxon>
        <taxon>Caryophylliina</taxon>
        <taxon>Caryophylliidae</taxon>
        <taxon>Desmophyllum</taxon>
    </lineage>
</organism>